<gene>
    <name evidence="17" type="ORF">CARUB_v10024822mg</name>
</gene>
<evidence type="ECO:0000256" key="6">
    <source>
        <dbReference type="ARBA" id="ARBA00022692"/>
    </source>
</evidence>
<protein>
    <recommendedName>
        <fullName evidence="4">RING-type E3 ubiquitin transferase</fullName>
        <ecNumber evidence="4">2.3.2.27</ecNumber>
    </recommendedName>
</protein>
<comment type="similarity">
    <text evidence="13">Belongs to the RING-type zinc finger family. ATL subfamily.</text>
</comment>
<proteinExistence type="inferred from homology"/>
<dbReference type="SMART" id="SM00184">
    <property type="entry name" value="RING"/>
    <property type="match status" value="1"/>
</dbReference>
<evidence type="ECO:0000256" key="15">
    <source>
        <dbReference type="SAM" id="Phobius"/>
    </source>
</evidence>
<dbReference type="FunFam" id="3.30.40.10:FF:000187">
    <property type="entry name" value="E3 ubiquitin-protein ligase ATL6"/>
    <property type="match status" value="1"/>
</dbReference>
<dbReference type="PANTHER" id="PTHR45676:SF98">
    <property type="entry name" value="RING-TYPE E3 UBIQUITIN TRANSFERASE"/>
    <property type="match status" value="1"/>
</dbReference>
<evidence type="ECO:0000256" key="8">
    <source>
        <dbReference type="ARBA" id="ARBA00022771"/>
    </source>
</evidence>
<evidence type="ECO:0000313" key="17">
    <source>
        <dbReference type="EMBL" id="EOA28602.1"/>
    </source>
</evidence>
<keyword evidence="18" id="KW-1185">Reference proteome</keyword>
<dbReference type="Pfam" id="PF13639">
    <property type="entry name" value="zf-RING_2"/>
    <property type="match status" value="1"/>
</dbReference>
<dbReference type="Gene3D" id="3.30.40.10">
    <property type="entry name" value="Zinc/RING finger domain, C3HC4 (zinc finger)"/>
    <property type="match status" value="1"/>
</dbReference>
<evidence type="ECO:0000256" key="3">
    <source>
        <dbReference type="ARBA" id="ARBA00004906"/>
    </source>
</evidence>
<name>R0FZQ7_9BRAS</name>
<evidence type="ECO:0000256" key="12">
    <source>
        <dbReference type="ARBA" id="ARBA00023136"/>
    </source>
</evidence>
<evidence type="ECO:0000256" key="1">
    <source>
        <dbReference type="ARBA" id="ARBA00000900"/>
    </source>
</evidence>
<keyword evidence="12 15" id="KW-0472">Membrane</keyword>
<dbReference type="EMBL" id="KB870808">
    <property type="protein sequence ID" value="EOA28602.1"/>
    <property type="molecule type" value="Genomic_DNA"/>
</dbReference>
<keyword evidence="10" id="KW-0862">Zinc</keyword>
<comment type="pathway">
    <text evidence="3">Protein modification; protein ubiquitination.</text>
</comment>
<evidence type="ECO:0000259" key="16">
    <source>
        <dbReference type="PROSITE" id="PS50089"/>
    </source>
</evidence>
<keyword evidence="5" id="KW-0808">Transferase</keyword>
<evidence type="ECO:0000256" key="10">
    <source>
        <dbReference type="ARBA" id="ARBA00022833"/>
    </source>
</evidence>
<comment type="catalytic activity">
    <reaction evidence="1">
        <text>S-ubiquitinyl-[E2 ubiquitin-conjugating enzyme]-L-cysteine + [acceptor protein]-L-lysine = [E2 ubiquitin-conjugating enzyme]-L-cysteine + N(6)-ubiquitinyl-[acceptor protein]-L-lysine.</text>
        <dbReference type="EC" id="2.3.2.27"/>
    </reaction>
</comment>
<dbReference type="InterPro" id="IPR013083">
    <property type="entry name" value="Znf_RING/FYVE/PHD"/>
</dbReference>
<sequence length="260" mass="29399">MGVGGEESTKPIWGSVSHGVAPSSHYALNGKIMLSSAIVLFFAVIMILCFHTYARWLFLRQNRRIRRRIRAHLRTLSASPRDQALDPEVLEKIPIFVYASKTQQPPVESEKEEECSVCLSEFEEGEEGRLLPKCGHSFHVGCIDTWFRSSSTCPLCRAPVQTGSSFSPLRFPMEACEREPIDLVGVTVELPRPFESHSSIPVLPNPNRSKFPKLTRGTYQYTWPLSKSCRSHLQCIYHSEIVLMIAGPELLIILLCLFCY</sequence>
<organism evidence="17 18">
    <name type="scientific">Capsella rubella</name>
    <dbReference type="NCBI Taxonomy" id="81985"/>
    <lineage>
        <taxon>Eukaryota</taxon>
        <taxon>Viridiplantae</taxon>
        <taxon>Streptophyta</taxon>
        <taxon>Embryophyta</taxon>
        <taxon>Tracheophyta</taxon>
        <taxon>Spermatophyta</taxon>
        <taxon>Magnoliopsida</taxon>
        <taxon>eudicotyledons</taxon>
        <taxon>Gunneridae</taxon>
        <taxon>Pentapetalae</taxon>
        <taxon>rosids</taxon>
        <taxon>malvids</taxon>
        <taxon>Brassicales</taxon>
        <taxon>Brassicaceae</taxon>
        <taxon>Camelineae</taxon>
        <taxon>Capsella</taxon>
    </lineage>
</organism>
<keyword evidence="8 14" id="KW-0863">Zinc-finger</keyword>
<evidence type="ECO:0000256" key="13">
    <source>
        <dbReference type="ARBA" id="ARBA00024209"/>
    </source>
</evidence>
<feature type="domain" description="RING-type" evidence="16">
    <location>
        <begin position="115"/>
        <end position="157"/>
    </location>
</feature>
<dbReference type="SMART" id="SM01197">
    <property type="entry name" value="FANCL_C"/>
    <property type="match status" value="1"/>
</dbReference>
<dbReference type="AlphaFoldDB" id="R0FZQ7"/>
<keyword evidence="6 15" id="KW-0812">Transmembrane</keyword>
<reference evidence="18" key="1">
    <citation type="journal article" date="2013" name="Nat. Genet.">
        <title>The Capsella rubella genome and the genomic consequences of rapid mating system evolution.</title>
        <authorList>
            <person name="Slotte T."/>
            <person name="Hazzouri K.M."/>
            <person name="Agren J.A."/>
            <person name="Koenig D."/>
            <person name="Maumus F."/>
            <person name="Guo Y.L."/>
            <person name="Steige K."/>
            <person name="Platts A.E."/>
            <person name="Escobar J.S."/>
            <person name="Newman L.K."/>
            <person name="Wang W."/>
            <person name="Mandakova T."/>
            <person name="Vello E."/>
            <person name="Smith L.M."/>
            <person name="Henz S.R."/>
            <person name="Steffen J."/>
            <person name="Takuno S."/>
            <person name="Brandvain Y."/>
            <person name="Coop G."/>
            <person name="Andolfatto P."/>
            <person name="Hu T.T."/>
            <person name="Blanchette M."/>
            <person name="Clark R.M."/>
            <person name="Quesneville H."/>
            <person name="Nordborg M."/>
            <person name="Gaut B.S."/>
            <person name="Lysak M.A."/>
            <person name="Jenkins J."/>
            <person name="Grimwood J."/>
            <person name="Chapman J."/>
            <person name="Prochnik S."/>
            <person name="Shu S."/>
            <person name="Rokhsar D."/>
            <person name="Schmutz J."/>
            <person name="Weigel D."/>
            <person name="Wright S.I."/>
        </authorList>
    </citation>
    <scope>NUCLEOTIDE SEQUENCE [LARGE SCALE GENOMIC DNA]</scope>
    <source>
        <strain evidence="18">cv. Monte Gargano</strain>
    </source>
</reference>
<dbReference type="GO" id="GO:0016567">
    <property type="term" value="P:protein ubiquitination"/>
    <property type="evidence" value="ECO:0007669"/>
    <property type="project" value="TreeGrafter"/>
</dbReference>
<comment type="subcellular location">
    <subcellularLocation>
        <location evidence="2">Membrane</location>
        <topology evidence="2">Single-pass membrane protein</topology>
    </subcellularLocation>
</comment>
<dbReference type="GO" id="GO:0016020">
    <property type="term" value="C:membrane"/>
    <property type="evidence" value="ECO:0007669"/>
    <property type="project" value="UniProtKB-SubCell"/>
</dbReference>
<keyword evidence="9" id="KW-0833">Ubl conjugation pathway</keyword>
<dbReference type="InterPro" id="IPR001841">
    <property type="entry name" value="Znf_RING"/>
</dbReference>
<evidence type="ECO:0000256" key="11">
    <source>
        <dbReference type="ARBA" id="ARBA00022989"/>
    </source>
</evidence>
<evidence type="ECO:0000313" key="18">
    <source>
        <dbReference type="Proteomes" id="UP000029121"/>
    </source>
</evidence>
<dbReference type="Proteomes" id="UP000029121">
    <property type="component" value="Unassembled WGS sequence"/>
</dbReference>
<dbReference type="EC" id="2.3.2.27" evidence="4"/>
<dbReference type="PROSITE" id="PS50089">
    <property type="entry name" value="ZF_RING_2"/>
    <property type="match status" value="1"/>
</dbReference>
<evidence type="ECO:0000256" key="14">
    <source>
        <dbReference type="PROSITE-ProRule" id="PRU00175"/>
    </source>
</evidence>
<evidence type="ECO:0000256" key="9">
    <source>
        <dbReference type="ARBA" id="ARBA00022786"/>
    </source>
</evidence>
<accession>R0FZQ7</accession>
<feature type="transmembrane region" description="Helical" evidence="15">
    <location>
        <begin position="32"/>
        <end position="58"/>
    </location>
</feature>
<keyword evidence="7" id="KW-0479">Metal-binding</keyword>
<dbReference type="eggNOG" id="KOG0800">
    <property type="taxonomic scope" value="Eukaryota"/>
</dbReference>
<evidence type="ECO:0000256" key="4">
    <source>
        <dbReference type="ARBA" id="ARBA00012483"/>
    </source>
</evidence>
<dbReference type="STRING" id="81985.R0FZQ7"/>
<dbReference type="PANTHER" id="PTHR45676">
    <property type="entry name" value="RING-H2 FINGER PROTEIN ATL51-RELATED"/>
    <property type="match status" value="1"/>
</dbReference>
<dbReference type="GO" id="GO:0061630">
    <property type="term" value="F:ubiquitin protein ligase activity"/>
    <property type="evidence" value="ECO:0007669"/>
    <property type="project" value="UniProtKB-EC"/>
</dbReference>
<evidence type="ECO:0000256" key="2">
    <source>
        <dbReference type="ARBA" id="ARBA00004167"/>
    </source>
</evidence>
<dbReference type="SUPFAM" id="SSF57850">
    <property type="entry name" value="RING/U-box"/>
    <property type="match status" value="1"/>
</dbReference>
<keyword evidence="11 15" id="KW-1133">Transmembrane helix</keyword>
<evidence type="ECO:0000256" key="5">
    <source>
        <dbReference type="ARBA" id="ARBA00022679"/>
    </source>
</evidence>
<dbReference type="GO" id="GO:0008270">
    <property type="term" value="F:zinc ion binding"/>
    <property type="evidence" value="ECO:0007669"/>
    <property type="project" value="UniProtKB-KW"/>
</dbReference>
<dbReference type="CDD" id="cd16461">
    <property type="entry name" value="RING-H2_EL5-like"/>
    <property type="match status" value="1"/>
</dbReference>
<evidence type="ECO:0000256" key="7">
    <source>
        <dbReference type="ARBA" id="ARBA00022723"/>
    </source>
</evidence>